<feature type="signal peptide" evidence="8">
    <location>
        <begin position="1"/>
        <end position="22"/>
    </location>
</feature>
<evidence type="ECO:0000256" key="6">
    <source>
        <dbReference type="ARBA" id="ARBA00022833"/>
    </source>
</evidence>
<dbReference type="GO" id="GO:0006508">
    <property type="term" value="P:proteolysis"/>
    <property type="evidence" value="ECO:0007669"/>
    <property type="project" value="UniProtKB-KW"/>
</dbReference>
<keyword evidence="8" id="KW-0732">Signal</keyword>
<keyword evidence="5" id="KW-0378">Hydrolase</keyword>
<dbReference type="MEROPS" id="M16.019"/>
<dbReference type="Pfam" id="PF05193">
    <property type="entry name" value="Peptidase_M16_C"/>
    <property type="match status" value="1"/>
</dbReference>
<feature type="domain" description="Peptidase M16 N-terminal" evidence="9">
    <location>
        <begin position="58"/>
        <end position="189"/>
    </location>
</feature>
<dbReference type="InterPro" id="IPR011765">
    <property type="entry name" value="Pept_M16_N"/>
</dbReference>
<keyword evidence="6" id="KW-0862">Zinc</keyword>
<feature type="chain" id="PRO_5002462476" evidence="8">
    <location>
        <begin position="23"/>
        <end position="252"/>
    </location>
</feature>
<dbReference type="EMBL" id="LAJY01000604">
    <property type="protein sequence ID" value="KJV08391.1"/>
    <property type="molecule type" value="Genomic_DNA"/>
</dbReference>
<evidence type="ECO:0000256" key="1">
    <source>
        <dbReference type="ARBA" id="ARBA00001947"/>
    </source>
</evidence>
<dbReference type="AlphaFoldDB" id="A0A0F3INQ6"/>
<keyword evidence="12" id="KW-1185">Reference proteome</keyword>
<dbReference type="InterPro" id="IPR001431">
    <property type="entry name" value="Pept_M16_Zn_BS"/>
</dbReference>
<reference evidence="11 12" key="1">
    <citation type="submission" date="2015-03" db="EMBL/GenBank/DDBJ databases">
        <title>Draft genome sequence of Elstera litoralis.</title>
        <authorList>
            <person name="Rahalkar M.C."/>
            <person name="Dhakephalkar P.K."/>
            <person name="Pore S.D."/>
            <person name="Arora P."/>
            <person name="Kapse N.G."/>
            <person name="Pandit P.S."/>
        </authorList>
    </citation>
    <scope>NUCLEOTIDE SEQUENCE [LARGE SCALE GENOMIC DNA]</scope>
    <source>
        <strain evidence="11 12">Dia-1</strain>
    </source>
</reference>
<dbReference type="PROSITE" id="PS00143">
    <property type="entry name" value="INSULINASE"/>
    <property type="match status" value="1"/>
</dbReference>
<evidence type="ECO:0000256" key="3">
    <source>
        <dbReference type="ARBA" id="ARBA00022670"/>
    </source>
</evidence>
<organism evidence="11 12">
    <name type="scientific">Elstera litoralis</name>
    <dbReference type="NCBI Taxonomy" id="552518"/>
    <lineage>
        <taxon>Bacteria</taxon>
        <taxon>Pseudomonadati</taxon>
        <taxon>Pseudomonadota</taxon>
        <taxon>Alphaproteobacteria</taxon>
        <taxon>Rhodospirillales</taxon>
        <taxon>Rhodospirillaceae</taxon>
        <taxon>Elstera</taxon>
    </lineage>
</organism>
<dbReference type="InterPro" id="IPR011249">
    <property type="entry name" value="Metalloenz_LuxS/M16"/>
</dbReference>
<evidence type="ECO:0000256" key="2">
    <source>
        <dbReference type="ARBA" id="ARBA00007261"/>
    </source>
</evidence>
<dbReference type="PANTHER" id="PTHR43690:SF17">
    <property type="entry name" value="PROTEIN YHJJ"/>
    <property type="match status" value="1"/>
</dbReference>
<feature type="non-terminal residue" evidence="11">
    <location>
        <position position="252"/>
    </location>
</feature>
<dbReference type="Gene3D" id="3.30.830.10">
    <property type="entry name" value="Metalloenzyme, LuxS/M16 peptidase-like"/>
    <property type="match status" value="1"/>
</dbReference>
<keyword evidence="7" id="KW-0482">Metalloprotease</keyword>
<dbReference type="Pfam" id="PF00675">
    <property type="entry name" value="Peptidase_M16"/>
    <property type="match status" value="1"/>
</dbReference>
<gene>
    <name evidence="11" type="ORF">VZ95_18100</name>
</gene>
<dbReference type="SUPFAM" id="SSF63411">
    <property type="entry name" value="LuxS/MPP-like metallohydrolase"/>
    <property type="match status" value="1"/>
</dbReference>
<evidence type="ECO:0000259" key="9">
    <source>
        <dbReference type="Pfam" id="PF00675"/>
    </source>
</evidence>
<keyword evidence="3 11" id="KW-0645">Protease</keyword>
<sequence>MAVRPFAYLTTALLLTSAAAFAQTPAPNRWGAETATLPNGLEVIVLPQRRVPAVHHLVLYRVGSADEEPGKSGLAHYLEHLMFKGTEKTPPGAFDALVNRFGGRQNAFTTYDYTGYFQTMPRDQLAAVMALEADRMAGLKLSDANSKPELTVVLEERNQRTNRPPGGQLSELANATLFINHPYRRPIIGWEAEIKSLTYQDALEFHARWYAPNNAVLVIAGDTDLAEVLKLTETTYAQVSAQPLPPRPAIAE</sequence>
<evidence type="ECO:0000256" key="7">
    <source>
        <dbReference type="ARBA" id="ARBA00023049"/>
    </source>
</evidence>
<evidence type="ECO:0000256" key="5">
    <source>
        <dbReference type="ARBA" id="ARBA00022801"/>
    </source>
</evidence>
<comment type="cofactor">
    <cofactor evidence="1">
        <name>Zn(2+)</name>
        <dbReference type="ChEBI" id="CHEBI:29105"/>
    </cofactor>
</comment>
<name>A0A0F3INQ6_9PROT</name>
<dbReference type="InterPro" id="IPR050626">
    <property type="entry name" value="Peptidase_M16"/>
</dbReference>
<evidence type="ECO:0000256" key="4">
    <source>
        <dbReference type="ARBA" id="ARBA00022723"/>
    </source>
</evidence>
<evidence type="ECO:0000259" key="10">
    <source>
        <dbReference type="Pfam" id="PF05193"/>
    </source>
</evidence>
<proteinExistence type="inferred from homology"/>
<dbReference type="PANTHER" id="PTHR43690">
    <property type="entry name" value="NARDILYSIN"/>
    <property type="match status" value="1"/>
</dbReference>
<evidence type="ECO:0000256" key="8">
    <source>
        <dbReference type="SAM" id="SignalP"/>
    </source>
</evidence>
<feature type="domain" description="Peptidase M16 C-terminal" evidence="10">
    <location>
        <begin position="196"/>
        <end position="246"/>
    </location>
</feature>
<comment type="caution">
    <text evidence="11">The sequence shown here is derived from an EMBL/GenBank/DDBJ whole genome shotgun (WGS) entry which is preliminary data.</text>
</comment>
<protein>
    <submittedName>
        <fullName evidence="11">Zinc protease</fullName>
    </submittedName>
</protein>
<evidence type="ECO:0000313" key="12">
    <source>
        <dbReference type="Proteomes" id="UP000033774"/>
    </source>
</evidence>
<comment type="similarity">
    <text evidence="2">Belongs to the peptidase M16 family.</text>
</comment>
<evidence type="ECO:0000313" key="11">
    <source>
        <dbReference type="EMBL" id="KJV08391.1"/>
    </source>
</evidence>
<dbReference type="GO" id="GO:0046872">
    <property type="term" value="F:metal ion binding"/>
    <property type="evidence" value="ECO:0007669"/>
    <property type="project" value="UniProtKB-KW"/>
</dbReference>
<dbReference type="GO" id="GO:0004222">
    <property type="term" value="F:metalloendopeptidase activity"/>
    <property type="evidence" value="ECO:0007669"/>
    <property type="project" value="InterPro"/>
</dbReference>
<dbReference type="InterPro" id="IPR007863">
    <property type="entry name" value="Peptidase_M16_C"/>
</dbReference>
<dbReference type="Proteomes" id="UP000033774">
    <property type="component" value="Unassembled WGS sequence"/>
</dbReference>
<keyword evidence="4" id="KW-0479">Metal-binding</keyword>
<accession>A0A0F3INQ6</accession>